<dbReference type="Proteomes" id="UP000504882">
    <property type="component" value="Unassembled WGS sequence"/>
</dbReference>
<feature type="compositionally biased region" description="Basic and acidic residues" evidence="1">
    <location>
        <begin position="63"/>
        <end position="76"/>
    </location>
</feature>
<evidence type="ECO:0000256" key="1">
    <source>
        <dbReference type="SAM" id="MobiDB-lite"/>
    </source>
</evidence>
<keyword evidence="3" id="KW-1185">Reference proteome</keyword>
<accession>A0ABY2DYH8</accession>
<feature type="region of interest" description="Disordered" evidence="1">
    <location>
        <begin position="58"/>
        <end position="77"/>
    </location>
</feature>
<protein>
    <submittedName>
        <fullName evidence="2">Uncharacterized protein</fullName>
    </submittedName>
</protein>
<dbReference type="EMBL" id="SMNA01000012">
    <property type="protein sequence ID" value="TDE89536.1"/>
    <property type="molecule type" value="Genomic_DNA"/>
</dbReference>
<gene>
    <name evidence="2" type="ORF">EXU48_20435</name>
</gene>
<name>A0ABY2DYH8_9MICO</name>
<evidence type="ECO:0000313" key="2">
    <source>
        <dbReference type="EMBL" id="TDE89536.1"/>
    </source>
</evidence>
<proteinExistence type="predicted"/>
<organism evidence="2 3">
    <name type="scientific">Occultella glacieicola</name>
    <dbReference type="NCBI Taxonomy" id="2518684"/>
    <lineage>
        <taxon>Bacteria</taxon>
        <taxon>Bacillati</taxon>
        <taxon>Actinomycetota</taxon>
        <taxon>Actinomycetes</taxon>
        <taxon>Micrococcales</taxon>
        <taxon>Ruaniaceae</taxon>
        <taxon>Occultella</taxon>
    </lineage>
</organism>
<comment type="caution">
    <text evidence="2">The sequence shown here is derived from an EMBL/GenBank/DDBJ whole genome shotgun (WGS) entry which is preliminary data.</text>
</comment>
<feature type="region of interest" description="Disordered" evidence="1">
    <location>
        <begin position="18"/>
        <end position="41"/>
    </location>
</feature>
<reference evidence="2 3" key="1">
    <citation type="submission" date="2019-03" db="EMBL/GenBank/DDBJ databases">
        <title>Genomic features of bacteria from cold environments.</title>
        <authorList>
            <person name="Shen L."/>
        </authorList>
    </citation>
    <scope>NUCLEOTIDE SEQUENCE [LARGE SCALE GENOMIC DNA]</scope>
    <source>
        <strain evidence="3">T3246-1</strain>
    </source>
</reference>
<sequence length="92" mass="9805">MQRDRGHEIDHLDLVVGQHGGQVGGDVRDVELGGSPPGGVDVCIADPRHVGPLELGVGPQVRLPERSGADDGDPHLLRRAHFSPVVAMPRIR</sequence>
<evidence type="ECO:0000313" key="3">
    <source>
        <dbReference type="Proteomes" id="UP000504882"/>
    </source>
</evidence>